<keyword evidence="3" id="KW-1185">Reference proteome</keyword>
<gene>
    <name evidence="2" type="ORF">B0T20DRAFT_217668</name>
</gene>
<sequence length="179" mass="20381">MESRWRLMVKFTSFRHSLFALSIDTPRQCWCCQAQPNLPNQPEHHHETMDGDGDREAMHAMQRTLPIVHFVLARLSNRWKQTVRPLPPSCLMVLESGSPRPCCRAIVFVCSLSRYATTTESGGQYRLLLTALEISPSLPLSTRPLTLRRAPGVVPRLSRPHETVATYFHPSGYTTLIAW</sequence>
<name>A0AAE0PFU9_SORBR</name>
<evidence type="ECO:0000256" key="1">
    <source>
        <dbReference type="SAM" id="SignalP"/>
    </source>
</evidence>
<accession>A0AAE0PFU9</accession>
<organism evidence="2 3">
    <name type="scientific">Sordaria brevicollis</name>
    <dbReference type="NCBI Taxonomy" id="83679"/>
    <lineage>
        <taxon>Eukaryota</taxon>
        <taxon>Fungi</taxon>
        <taxon>Dikarya</taxon>
        <taxon>Ascomycota</taxon>
        <taxon>Pezizomycotina</taxon>
        <taxon>Sordariomycetes</taxon>
        <taxon>Sordariomycetidae</taxon>
        <taxon>Sordariales</taxon>
        <taxon>Sordariaceae</taxon>
        <taxon>Sordaria</taxon>
    </lineage>
</organism>
<feature type="signal peptide" evidence="1">
    <location>
        <begin position="1"/>
        <end position="20"/>
    </location>
</feature>
<evidence type="ECO:0000313" key="3">
    <source>
        <dbReference type="Proteomes" id="UP001281003"/>
    </source>
</evidence>
<protein>
    <submittedName>
        <fullName evidence="2">Uncharacterized protein</fullName>
    </submittedName>
</protein>
<dbReference type="EMBL" id="JAUTDP010000006">
    <property type="protein sequence ID" value="KAK3398760.1"/>
    <property type="molecule type" value="Genomic_DNA"/>
</dbReference>
<evidence type="ECO:0000313" key="2">
    <source>
        <dbReference type="EMBL" id="KAK3398760.1"/>
    </source>
</evidence>
<proteinExistence type="predicted"/>
<comment type="caution">
    <text evidence="2">The sequence shown here is derived from an EMBL/GenBank/DDBJ whole genome shotgun (WGS) entry which is preliminary data.</text>
</comment>
<keyword evidence="1" id="KW-0732">Signal</keyword>
<reference evidence="2" key="2">
    <citation type="submission" date="2023-07" db="EMBL/GenBank/DDBJ databases">
        <authorList>
            <consortium name="Lawrence Berkeley National Laboratory"/>
            <person name="Haridas S."/>
            <person name="Hensen N."/>
            <person name="Bonometti L."/>
            <person name="Westerberg I."/>
            <person name="Brannstrom I.O."/>
            <person name="Guillou S."/>
            <person name="Cros-Aarteil S."/>
            <person name="Calhoun S."/>
            <person name="Kuo A."/>
            <person name="Mondo S."/>
            <person name="Pangilinan J."/>
            <person name="Riley R."/>
            <person name="LaButti K."/>
            <person name="Andreopoulos B."/>
            <person name="Lipzen A."/>
            <person name="Chen C."/>
            <person name="Yanf M."/>
            <person name="Daum C."/>
            <person name="Ng V."/>
            <person name="Clum A."/>
            <person name="Steindorff A."/>
            <person name="Ohm R."/>
            <person name="Martin F."/>
            <person name="Silar P."/>
            <person name="Natvig D."/>
            <person name="Lalanne C."/>
            <person name="Gautier V."/>
            <person name="Ament-velasquez S.L."/>
            <person name="Kruys A."/>
            <person name="Hutchinson M.I."/>
            <person name="Powell A.J."/>
            <person name="Barry K."/>
            <person name="Miller A.N."/>
            <person name="Grigoriev I.V."/>
            <person name="Debuchy R."/>
            <person name="Gladieux P."/>
            <person name="Thoren M.H."/>
            <person name="Johannesson H."/>
        </authorList>
    </citation>
    <scope>NUCLEOTIDE SEQUENCE</scope>
    <source>
        <strain evidence="2">FGSC 1904</strain>
    </source>
</reference>
<reference evidence="2" key="1">
    <citation type="journal article" date="2023" name="Mol. Phylogenet. Evol.">
        <title>Genome-scale phylogeny and comparative genomics of the fungal order Sordariales.</title>
        <authorList>
            <person name="Hensen N."/>
            <person name="Bonometti L."/>
            <person name="Westerberg I."/>
            <person name="Brannstrom I.O."/>
            <person name="Guillou S."/>
            <person name="Cros-Aarteil S."/>
            <person name="Calhoun S."/>
            <person name="Haridas S."/>
            <person name="Kuo A."/>
            <person name="Mondo S."/>
            <person name="Pangilinan J."/>
            <person name="Riley R."/>
            <person name="LaButti K."/>
            <person name="Andreopoulos B."/>
            <person name="Lipzen A."/>
            <person name="Chen C."/>
            <person name="Yan M."/>
            <person name="Daum C."/>
            <person name="Ng V."/>
            <person name="Clum A."/>
            <person name="Steindorff A."/>
            <person name="Ohm R.A."/>
            <person name="Martin F."/>
            <person name="Silar P."/>
            <person name="Natvig D.O."/>
            <person name="Lalanne C."/>
            <person name="Gautier V."/>
            <person name="Ament-Velasquez S.L."/>
            <person name="Kruys A."/>
            <person name="Hutchinson M.I."/>
            <person name="Powell A.J."/>
            <person name="Barry K."/>
            <person name="Miller A.N."/>
            <person name="Grigoriev I.V."/>
            <person name="Debuchy R."/>
            <person name="Gladieux P."/>
            <person name="Hiltunen Thoren M."/>
            <person name="Johannesson H."/>
        </authorList>
    </citation>
    <scope>NUCLEOTIDE SEQUENCE</scope>
    <source>
        <strain evidence="2">FGSC 1904</strain>
    </source>
</reference>
<dbReference type="AlphaFoldDB" id="A0AAE0PFU9"/>
<feature type="chain" id="PRO_5042071182" evidence="1">
    <location>
        <begin position="21"/>
        <end position="179"/>
    </location>
</feature>
<dbReference type="Proteomes" id="UP001281003">
    <property type="component" value="Unassembled WGS sequence"/>
</dbReference>